<keyword evidence="1" id="KW-0472">Membrane</keyword>
<dbReference type="GO" id="GO:0016020">
    <property type="term" value="C:membrane"/>
    <property type="evidence" value="ECO:0007669"/>
    <property type="project" value="InterPro"/>
</dbReference>
<dbReference type="EMBL" id="VSWD01000003">
    <property type="protein sequence ID" value="KAK3106456.1"/>
    <property type="molecule type" value="Genomic_DNA"/>
</dbReference>
<dbReference type="SUPFAM" id="SSF49313">
    <property type="entry name" value="Cadherin-like"/>
    <property type="match status" value="1"/>
</dbReference>
<sequence>MTTHKPTRPMGKRCRLRTAICHVSSRRYYSGGTMLPYTDCSGQTDCPQMTLHANGPGELRENYKYDWDNAGTILSNRAYSLRFYFTKNTELVFSKTSYNASIPNHWTIGKSVLTLGLSGVDYAEVATYTMIAHTNGSDGLFDIDRFGTVKIAGVLPTGYDDESVFIYTVSAVDYCQNYANTTLTIETFNSPPLFGNLPSLIEIEETVGVSQSLFPVIVSDPTNDSICCTLEKTLPQSENFILDLDRSFFIATSKKAYFSYNLINSYLVRICCQDRNFSTSSVLQVKIKKEETNSNIPVPGWVVTSLIISSVPIGLLVLTSCTLLFFMVFGLT</sequence>
<keyword evidence="1" id="KW-1133">Transmembrane helix</keyword>
<evidence type="ECO:0000313" key="2">
    <source>
        <dbReference type="EMBL" id="KAK3106456.1"/>
    </source>
</evidence>
<evidence type="ECO:0008006" key="4">
    <source>
        <dbReference type="Google" id="ProtNLM"/>
    </source>
</evidence>
<feature type="transmembrane region" description="Helical" evidence="1">
    <location>
        <begin position="301"/>
        <end position="329"/>
    </location>
</feature>
<comment type="caution">
    <text evidence="2">The sequence shown here is derived from an EMBL/GenBank/DDBJ whole genome shotgun (WGS) entry which is preliminary data.</text>
</comment>
<protein>
    <recommendedName>
        <fullName evidence="4">Cadherin domain-containing protein</fullName>
    </recommendedName>
</protein>
<evidence type="ECO:0000313" key="3">
    <source>
        <dbReference type="Proteomes" id="UP001186944"/>
    </source>
</evidence>
<reference evidence="2" key="1">
    <citation type="submission" date="2019-08" db="EMBL/GenBank/DDBJ databases">
        <title>The improved chromosome-level genome for the pearl oyster Pinctada fucata martensii using PacBio sequencing and Hi-C.</title>
        <authorList>
            <person name="Zheng Z."/>
        </authorList>
    </citation>
    <scope>NUCLEOTIDE SEQUENCE</scope>
    <source>
        <strain evidence="2">ZZ-2019</strain>
        <tissue evidence="2">Adductor muscle</tissue>
    </source>
</reference>
<keyword evidence="3" id="KW-1185">Reference proteome</keyword>
<dbReference type="Gene3D" id="2.60.40.60">
    <property type="entry name" value="Cadherins"/>
    <property type="match status" value="1"/>
</dbReference>
<keyword evidence="1" id="KW-0812">Transmembrane</keyword>
<dbReference type="Proteomes" id="UP001186944">
    <property type="component" value="Unassembled WGS sequence"/>
</dbReference>
<dbReference type="GO" id="GO:0005509">
    <property type="term" value="F:calcium ion binding"/>
    <property type="evidence" value="ECO:0007669"/>
    <property type="project" value="InterPro"/>
</dbReference>
<name>A0AA88YKB4_PINIB</name>
<proteinExistence type="predicted"/>
<organism evidence="2 3">
    <name type="scientific">Pinctada imbricata</name>
    <name type="common">Atlantic pearl-oyster</name>
    <name type="synonym">Pinctada martensii</name>
    <dbReference type="NCBI Taxonomy" id="66713"/>
    <lineage>
        <taxon>Eukaryota</taxon>
        <taxon>Metazoa</taxon>
        <taxon>Spiralia</taxon>
        <taxon>Lophotrochozoa</taxon>
        <taxon>Mollusca</taxon>
        <taxon>Bivalvia</taxon>
        <taxon>Autobranchia</taxon>
        <taxon>Pteriomorphia</taxon>
        <taxon>Pterioida</taxon>
        <taxon>Pterioidea</taxon>
        <taxon>Pteriidae</taxon>
        <taxon>Pinctada</taxon>
    </lineage>
</organism>
<evidence type="ECO:0000256" key="1">
    <source>
        <dbReference type="SAM" id="Phobius"/>
    </source>
</evidence>
<gene>
    <name evidence="2" type="ORF">FSP39_020414</name>
</gene>
<dbReference type="InterPro" id="IPR015919">
    <property type="entry name" value="Cadherin-like_sf"/>
</dbReference>
<dbReference type="AlphaFoldDB" id="A0AA88YKB4"/>
<accession>A0AA88YKB4</accession>